<dbReference type="NCBIfam" id="NF011682">
    <property type="entry name" value="PRK15102.1"/>
    <property type="match status" value="1"/>
</dbReference>
<dbReference type="RefSeq" id="WP_089849899.1">
    <property type="nucleotide sequence ID" value="NZ_FPAQ01000020.1"/>
</dbReference>
<keyword evidence="8 11" id="KW-0574">Periplasm</keyword>
<evidence type="ECO:0000256" key="1">
    <source>
        <dbReference type="ARBA" id="ARBA00003013"/>
    </source>
</evidence>
<dbReference type="GO" id="GO:0050626">
    <property type="term" value="F:trimethylamine-N-oxide reductase (cytochrome c) activity"/>
    <property type="evidence" value="ECO:0007669"/>
    <property type="project" value="UniProtKB-UniRule"/>
</dbReference>
<reference evidence="15 16" key="1">
    <citation type="submission" date="2016-10" db="EMBL/GenBank/DDBJ databases">
        <authorList>
            <person name="de Groot N.N."/>
        </authorList>
    </citation>
    <scope>NUCLEOTIDE SEQUENCE [LARGE SCALE GENOMIC DNA]</scope>
    <source>
        <strain evidence="15 16">CGMCC 1.6493</strain>
    </source>
</reference>
<evidence type="ECO:0000256" key="11">
    <source>
        <dbReference type="RuleBase" id="RU368014"/>
    </source>
</evidence>
<dbReference type="GO" id="GO:0030151">
    <property type="term" value="F:molybdenum ion binding"/>
    <property type="evidence" value="ECO:0007669"/>
    <property type="project" value="UniProtKB-UniRule"/>
</dbReference>
<dbReference type="PANTHER" id="PTHR43742">
    <property type="entry name" value="TRIMETHYLAMINE-N-OXIDE REDUCTASE"/>
    <property type="match status" value="1"/>
</dbReference>
<dbReference type="Pfam" id="PF01568">
    <property type="entry name" value="Molydop_binding"/>
    <property type="match status" value="1"/>
</dbReference>
<protein>
    <recommendedName>
        <fullName evidence="4 11">Trimethylamine-N-oxide reductase</fullName>
        <shortName evidence="11">TMAO reductase</shortName>
        <ecNumber evidence="4 11">1.7.2.3</ecNumber>
    </recommendedName>
</protein>
<evidence type="ECO:0000259" key="12">
    <source>
        <dbReference type="Pfam" id="PF00384"/>
    </source>
</evidence>
<dbReference type="InterPro" id="IPR011887">
    <property type="entry name" value="TorA"/>
</dbReference>
<dbReference type="Pfam" id="PF00384">
    <property type="entry name" value="Molybdopterin"/>
    <property type="match status" value="1"/>
</dbReference>
<keyword evidence="5 11" id="KW-0500">Molybdenum</keyword>
<evidence type="ECO:0000256" key="5">
    <source>
        <dbReference type="ARBA" id="ARBA00022505"/>
    </source>
</evidence>
<dbReference type="GO" id="GO:0009061">
    <property type="term" value="P:anaerobic respiration"/>
    <property type="evidence" value="ECO:0007669"/>
    <property type="project" value="TreeGrafter"/>
</dbReference>
<dbReference type="Proteomes" id="UP000199594">
    <property type="component" value="Unassembled WGS sequence"/>
</dbReference>
<evidence type="ECO:0000256" key="8">
    <source>
        <dbReference type="ARBA" id="ARBA00022764"/>
    </source>
</evidence>
<dbReference type="InterPro" id="IPR050612">
    <property type="entry name" value="Prok_Mopterin_Oxidored"/>
</dbReference>
<evidence type="ECO:0000256" key="7">
    <source>
        <dbReference type="ARBA" id="ARBA00022729"/>
    </source>
</evidence>
<dbReference type="NCBIfam" id="TIGR02164">
    <property type="entry name" value="torA"/>
    <property type="match status" value="1"/>
</dbReference>
<comment type="cofactor">
    <cofactor evidence="11">
        <name>Mo-bis(molybdopterin guanine dinucleotide)</name>
        <dbReference type="ChEBI" id="CHEBI:60539"/>
    </cofactor>
    <text evidence="11">Binds 1 molybdenum-bis(molybdopterin guanine dinucleotide) (Mo-bis-MGD) cofactor per subunit.</text>
</comment>
<gene>
    <name evidence="11" type="primary">torA</name>
    <name evidence="15" type="ORF">SAMN04487956_12031</name>
</gene>
<sequence length="835" mass="92337">MTISRRSFLKGAMAGSAASLIGPGLLASSAVAAEEAEVGLGVWKTSGSHWGALNALVKGGKVAEIKPFGADRHPTEMLNGIKGLIYNPSRIRYPMARLEWLKHRQDADRTTRGDNRFVRLTWDAALDLFHEELERTQTVYGPWALYAGATGWRQTGQVHSCGNHMQRAVAMHGHFVKKVGDYSTGAGQVILPYVLGSTEVYSQGTSWPLILENSKTVVLWANDPYKNLQVGWNCETHESYAYLEQLKDKVADGSIRVISVDPVRTKTQNYLGCEQLYLNPMTDVAFMLAMAHTLYNEELYSQAFIDAYALGFDDFIAYVQGEGNDGEAKTPEWAAPICGVPAEQIRDFARLLAADRTQLLFGWAIQRQQHGEQPYWMGAVLATMLGQIGLPGGGVSYGHHYSSIGVPSSGASAPGAFPRNVDAGKTPEHDNTDFQGAASTIPVARWIDCLLNPGEKIQYNGSEVVFPDIRMCVFSGCNPWHHHQDHNRMKQAFRKLETVVTIDYAWNATCRFSDLVLPACTQFERNDLDVYGSYSNRGVLAMHKLVDPLFHSRSDFDIFTDLCRRFGRDEEYRQELDEMGWVKKLYDECREANTALSAAPGGDEPTSPMPDFATFWKEGYVDFGPGENWVRHADFRQAPEVNALGTPSGFIEISSRKIGRYEYDDCQAHPTWMEKVERSHGGPGSDRYPLWLQSVHPDKRLHSQMCESEELRATYAVQGREPIFIGPEDAEARGILDGDLVRVYNDRGQLLAGAVVSDDFPSGVVRIQEGAWYGPVGPEIGALDTYGDPNTLTMDVGTSKLAQAPSANTCVVEIERFEGEAPAVTAFGGPATVDV</sequence>
<dbReference type="Gene3D" id="3.40.50.740">
    <property type="match status" value="1"/>
</dbReference>
<dbReference type="InterPro" id="IPR009010">
    <property type="entry name" value="Asp_de-COase-like_dom_sf"/>
</dbReference>
<dbReference type="InterPro" id="IPR006311">
    <property type="entry name" value="TAT_signal"/>
</dbReference>
<dbReference type="GO" id="GO:0030288">
    <property type="term" value="C:outer membrane-bounded periplasmic space"/>
    <property type="evidence" value="ECO:0007669"/>
    <property type="project" value="TreeGrafter"/>
</dbReference>
<comment type="subcellular location">
    <subcellularLocation>
        <location evidence="2 11">Periplasm</location>
    </subcellularLocation>
</comment>
<dbReference type="CDD" id="cd02793">
    <property type="entry name" value="MopB_CT_DMSOR-BSOR-TMAOR"/>
    <property type="match status" value="1"/>
</dbReference>
<dbReference type="GO" id="GO:0009055">
    <property type="term" value="F:electron transfer activity"/>
    <property type="evidence" value="ECO:0007669"/>
    <property type="project" value="TreeGrafter"/>
</dbReference>
<evidence type="ECO:0000256" key="10">
    <source>
        <dbReference type="ARBA" id="ARBA00049407"/>
    </source>
</evidence>
<dbReference type="Gene3D" id="2.40.40.20">
    <property type="match status" value="1"/>
</dbReference>
<evidence type="ECO:0000256" key="2">
    <source>
        <dbReference type="ARBA" id="ARBA00004418"/>
    </source>
</evidence>
<keyword evidence="6 11" id="KW-0479">Metal-binding</keyword>
<dbReference type="EC" id="1.7.2.3" evidence="4 11"/>
<accession>A0A1I7AUF8</accession>
<dbReference type="InterPro" id="IPR006656">
    <property type="entry name" value="Mopterin_OxRdtase"/>
</dbReference>
<dbReference type="InterPro" id="IPR006657">
    <property type="entry name" value="MoPterin_dinucl-bd_dom"/>
</dbReference>
<feature type="chain" id="PRO_5029949703" description="Trimethylamine-N-oxide reductase" evidence="11">
    <location>
        <begin position="33"/>
        <end position="835"/>
    </location>
</feature>
<dbReference type="InterPro" id="IPR041954">
    <property type="entry name" value="CT_DMSOR/BSOR/TMAOR"/>
</dbReference>
<dbReference type="SUPFAM" id="SSF53706">
    <property type="entry name" value="Formate dehydrogenase/DMSO reductase, domains 1-3"/>
    <property type="match status" value="1"/>
</dbReference>
<dbReference type="SUPFAM" id="SSF50692">
    <property type="entry name" value="ADC-like"/>
    <property type="match status" value="1"/>
</dbReference>
<comment type="function">
    <text evidence="1 11">Reduces trimethylamine-N-oxide (TMAO) into trimethylamine; an anaerobic reaction coupled to energy-yielding reactions.</text>
</comment>
<feature type="domain" description="Molybdopterin oxidoreductase" evidence="12">
    <location>
        <begin position="90"/>
        <end position="564"/>
    </location>
</feature>
<dbReference type="FunFam" id="2.40.40.20:FF:000009">
    <property type="entry name" value="Biotin sulfoxide reductase 2"/>
    <property type="match status" value="1"/>
</dbReference>
<comment type="catalytic activity">
    <reaction evidence="10 11">
        <text>trimethylamine + 2 Fe(III)-[cytochrome c] + H2O = trimethylamine N-oxide + 2 Fe(II)-[cytochrome c] + 3 H(+)</text>
        <dbReference type="Rhea" id="RHEA:24236"/>
        <dbReference type="Rhea" id="RHEA-COMP:10350"/>
        <dbReference type="Rhea" id="RHEA-COMP:14399"/>
        <dbReference type="ChEBI" id="CHEBI:15377"/>
        <dbReference type="ChEBI" id="CHEBI:15378"/>
        <dbReference type="ChEBI" id="CHEBI:15724"/>
        <dbReference type="ChEBI" id="CHEBI:29033"/>
        <dbReference type="ChEBI" id="CHEBI:29034"/>
        <dbReference type="ChEBI" id="CHEBI:58389"/>
        <dbReference type="EC" id="1.7.2.3"/>
    </reaction>
</comment>
<name>A0A1I7AUF8_9GAMM</name>
<dbReference type="OrthoDB" id="9815647at2"/>
<feature type="domain" description="Molybdopterin oxidoreductase N-terminal" evidence="14">
    <location>
        <begin position="46"/>
        <end position="86"/>
    </location>
</feature>
<dbReference type="Gene3D" id="3.40.228.10">
    <property type="entry name" value="Dimethylsulfoxide Reductase, domain 2"/>
    <property type="match status" value="1"/>
</dbReference>
<evidence type="ECO:0000256" key="4">
    <source>
        <dbReference type="ARBA" id="ARBA00011885"/>
    </source>
</evidence>
<evidence type="ECO:0000256" key="3">
    <source>
        <dbReference type="ARBA" id="ARBA00010312"/>
    </source>
</evidence>
<evidence type="ECO:0000313" key="15">
    <source>
        <dbReference type="EMBL" id="SFT78528.1"/>
    </source>
</evidence>
<keyword evidence="7 11" id="KW-0732">Signal</keyword>
<evidence type="ECO:0000259" key="14">
    <source>
        <dbReference type="Pfam" id="PF18364"/>
    </source>
</evidence>
<dbReference type="InterPro" id="IPR041460">
    <property type="entry name" value="Molybdopterin_N"/>
</dbReference>
<dbReference type="GO" id="GO:0043546">
    <property type="term" value="F:molybdopterin cofactor binding"/>
    <property type="evidence" value="ECO:0007669"/>
    <property type="project" value="UniProtKB-UniRule"/>
</dbReference>
<dbReference type="AlphaFoldDB" id="A0A1I7AUF8"/>
<evidence type="ECO:0000256" key="6">
    <source>
        <dbReference type="ARBA" id="ARBA00022723"/>
    </source>
</evidence>
<evidence type="ECO:0000259" key="13">
    <source>
        <dbReference type="Pfam" id="PF01568"/>
    </source>
</evidence>
<dbReference type="InterPro" id="IPR006655">
    <property type="entry name" value="Mopterin_OxRdtase_prok_CS"/>
</dbReference>
<dbReference type="Pfam" id="PF18364">
    <property type="entry name" value="Molybdopterin_N"/>
    <property type="match status" value="1"/>
</dbReference>
<evidence type="ECO:0000256" key="9">
    <source>
        <dbReference type="ARBA" id="ARBA00023002"/>
    </source>
</evidence>
<comment type="PTM">
    <text evidence="11">Exported by the Tat system.</text>
</comment>
<organism evidence="15 16">
    <name type="scientific">Halomonas saccharevitans</name>
    <dbReference type="NCBI Taxonomy" id="416872"/>
    <lineage>
        <taxon>Bacteria</taxon>
        <taxon>Pseudomonadati</taxon>
        <taxon>Pseudomonadota</taxon>
        <taxon>Gammaproteobacteria</taxon>
        <taxon>Oceanospirillales</taxon>
        <taxon>Halomonadaceae</taxon>
        <taxon>Halomonas</taxon>
    </lineage>
</organism>
<feature type="domain" description="Molybdopterin dinucleotide-binding" evidence="13">
    <location>
        <begin position="690"/>
        <end position="810"/>
    </location>
</feature>
<evidence type="ECO:0000313" key="16">
    <source>
        <dbReference type="Proteomes" id="UP000199594"/>
    </source>
</evidence>
<comment type="similarity">
    <text evidence="3 11">Belongs to the prokaryotic molybdopterin-containing oxidoreductase family.</text>
</comment>
<keyword evidence="9 11" id="KW-0560">Oxidoreductase</keyword>
<dbReference type="PROSITE" id="PS51318">
    <property type="entry name" value="TAT"/>
    <property type="match status" value="1"/>
</dbReference>
<dbReference type="Gene3D" id="3.90.55.10">
    <property type="entry name" value="Dimethylsulfoxide Reductase, domain 3"/>
    <property type="match status" value="1"/>
</dbReference>
<dbReference type="PROSITE" id="PS00932">
    <property type="entry name" value="MOLYBDOPTERIN_PROK_3"/>
    <property type="match status" value="1"/>
</dbReference>
<feature type="signal peptide" evidence="11">
    <location>
        <begin position="1"/>
        <end position="32"/>
    </location>
</feature>
<proteinExistence type="inferred from homology"/>
<dbReference type="PANTHER" id="PTHR43742:SF4">
    <property type="entry name" value="TRIMETHYLAMINE-N-OXIDE REDUCTASE 1"/>
    <property type="match status" value="1"/>
</dbReference>
<dbReference type="EMBL" id="FPAQ01000020">
    <property type="protein sequence ID" value="SFT78528.1"/>
    <property type="molecule type" value="Genomic_DNA"/>
</dbReference>